<evidence type="ECO:0000259" key="2">
    <source>
        <dbReference type="PROSITE" id="PS51208"/>
    </source>
</evidence>
<gene>
    <name evidence="3" type="ORF">FHS74_000247</name>
</gene>
<feature type="domain" description="Autotransporter" evidence="2">
    <location>
        <begin position="3291"/>
        <end position="3564"/>
    </location>
</feature>
<evidence type="ECO:0000256" key="1">
    <source>
        <dbReference type="SAM" id="SignalP"/>
    </source>
</evidence>
<protein>
    <submittedName>
        <fullName evidence="3">Uncharacterized protein YhjY with autotransporter beta-barrel domain</fullName>
    </submittedName>
</protein>
<sequence length="3564" mass="338776">MRTPAHNRAKTLLLSASAFAIIASSPGARADTTITSPSGSISVGSGNLTNNSTISVTGSFSSSVAAAIQSGATIGTFTNNGLIAINISNGVAIGVDVEGTTSVFSNTGTILAQGSLANAVGVEFARPIDVIANSGTILASPPSGQGVGIQVFSHAGNLTNSGTIGGVVGIVLASQLSVGGSVPTIAGIDTLMNLQGAVIASSGFGDNVAIKLTGGTIGSLVNNGSILGSSFGGAINLTSEYLYQLDSHTFSIVGSIPAIASISQLINGQSGTILGYQGISLNSGVIDTLTNSGTITGTASAGIIMSASLSPGAPFVGTLINAAGGVIAGGTHALKLSDGSIGTILNSGLIKATFGTGADLEAFTADRIINASGGGIIGGMQMGGVTIGTVANSGVIAGEVGGAGLEVYAATITHFENGSVVGGFFVPTITQIDNQLGGTISGHNSVRLDSGTLDTLSNAGLLAGAVYIGGEVNSGTAAVLGTVINSVTGTIVGTDNGLNINGRSTLGGVGNYGTIFGTYAGISVSELITNDPVYQTVTIGSITNAAGAVIAGSGTGLRLQTGTIGTVTNSGFIGGTGNSGYGMVVSGAAASGITHLGSIGTLLNDAGGTISAQNTGLVVDRSDIGTVANSGTIAGVNGAGIAVFGGPYFDTVGHSINVAGSISVLTNGTAARISGQNGLTAADATIGTLANDGMISGLGISISRGLNLVDTGIGTLSNRATGVISGFNTGIAAYAGSIGTLSNGGLISGNTSGLSFGNNYDTAWSAGVVDNHSGGTIRGGTVGALLTGGTVGTLHNAGLITGILSAGVVADVSPLLRYDTIASTFSTLVSGLTIGSLLNDAGGTIVGGSIGLESNARIVTLANAGTVIGTGYYSAGLVLDGTVISGTASAGSIGTLINSIGGTFAGGTAIRLVDSTIGTLVNRGLIGGGTVFSGAGISLTSDGAVGQSVASIGSLINTSTGTIQQNNGAIQLMGGTIGTLSNSGLIKGYYVALTGSLSGLAGTTQPRIDSLLNLAGGTITAMNALQFQGGAIGALVNDGLIGGNSSIASGTAIQLLSYGTVVGQIGTIANHSGGTINGGSGGLAIGGHETVGAIVNDGQILAGSASFGDTITYGGTALSVANGAVVTVIRNNAGATIAGGQGGGGVTIGTATVGTLVNGGSISGVGVSGYSYSSTYTVATLGTLSNLSGGTIGTYGAYSRAGVSVSGPAVVSSIANSGLIQGQVQGLAVGGGVSAQVPPTTIGAITNAGTILGVGVNTISPGYSSSGGLIVNSANVGTITNSGVISGAVGVLTSQSVNPYVSLPANGSIGTLTNQAGGSILGRGPTAAIEVGSSIGTLLNGGLIQDTVGTAAVGVDVLAARTGLLLNATGGMIAGIQAGIQVGGTMNTVALGSLANAGSIAAGAGGTGILLKGFASSLLGVSTIYGATVGSIDNSGVITADLVGVGGVGTIGSMANSGTIAAAGSGLQNFGTVRQVYYDLEFALRTDSMPRAGSIGTLTNSGLLSGGQSGIVNGQETVVEITHQTTVGPDFGQITTSTILTPLAPLASTIDMLANSGTIQGVAGIGIANAASTAFIGALNNEGMIRGGRTGVANLGTIGALSNGGTIAGTSADFGFYPTAVANRGTIGSILNQTSAVIVGTIGAAGTFARGTAITNGGTIGAIVNQAGATIAGVLGGLPDFHSGDAISNSGAIGTIANGGVIIGDIFVDGYFSDDGSYISGTIGLIDNHAGGTIRSAGTLLWIGGRVGTIINAGLIISDNNAGIGIATLGSLGSLVNRGTGTISSVSNNGTLGTLVNDGQISGGIGNGGFSTTTIQSTIGGLTNNGHISGIASWRPAPAAGVQNVNAFIGTLVNNGTIDGSGSYVFSAGFTVGNRGIDNIGGTIGTLVNNGRVSGSIGINNDIMVMDTADGTVTVVSTIGTLTNAGTIETDNIGLATSGVIGTLSNSGGISGGNTGLAVDSTMVTRNFTAAGTSTTAVIVGGRIGVLTNSGLISGTGFGIDVGIGTINTLMNLPGGSIGGTLGALTIASTGVLGTLVNQGVIAGNIINNSSRDLLIVGGSGDNFGLFTDLAGVGQSIVGATIVNTLSNVVLASGNVALAADVALGSHTLTNSGSATLRLDTIVNVAGNYAQSGSGVLLINVASTSIYGGLNVTGNAAISGGAIILNPTSGFTLVDGQTYTIVMAGDTTSTYAGYNLVAPGHILTTSTTVVGNQTDLIVNIGDASTGTVGSIGSGSTTTIGGGSSTTVDQVTGGTVNVTAGTPTLNTISSGTVSISGGQSTLNTIAGGSVNISGGSASVGQVSSGTVSLGAGATIAGTQTVNVSGGSVAVLGTVTAPVSVSGGDVSVGSGGVVNTSAPIQVSSGNLSVTSGGVIASDKPMQLSGGAVNVAGVIAAPIEVGNSTATLSISSGGIVTQSLTASAGTVNVGGTIAAPVTVSGAGATLSISSGGLVTQSLTASAGTVNVGGTIAAPVTVSGSGATLSISSGGLVTQALTASAGTVNVGGTIAAPVTVSGAGATLSISSGGLVTQALTASAGTVNVGGTIAAPVTVSGSGASVSISSGGLVTQSLTASAGTVNVGGTIAAPVTVSGAGATLSISSGGLVTQSLTASAGNVSVAGTVAAPVTVSGSGATLSIRSGGLVTQSLTASAGTVNVGGTIAAPVTVSGSGASVSIDSGGLVTQSLTASAGSVNVGGTIAAPVTVSGSGATLSISSGGLVTQSLTASAGTVNVGGTIAAPVTVSGSGATLSIGSGGLVTQSLTASAGNVSVAGTVAAPVTVSGSGATLSITSGGLVTQSLTASAGTVNVGGTIAAPVTVSGSGASVSIDSGGLVTQSLTASAGSVNVGGTIAAPVTVSGSGATLSISSGGLVTQALTASAGTVNVGGTIAAPVTVSGSGATLSISSGGLVTQSLTASAGSVNVGGTVTAPVTISGGNVSVASGGTIVSSQAVQVTGGSLSISGGVNAPVQVSGTTVSASQIASATAVMTVDASGTISQSVTVDGGKVAMNGTISGAVSIGDGGALRGSGVVTGSASVSGILAPGNSPGTLTFTKGLTQGAKSVLSIDIDGTGTGSGAGNYSRVLVTGGSYVIGSGAVLTPKLRGITGNASNTYTPGLGTDFTVVQAAGGVSGTFASVVQPASGLAEGTQFTALYATNAVDLFVTPTYGSLASLGASANQQALGRVVAGLNASAGSDLATVLKALYSLPSTAASLDALAQIGGSAHANIAAYSLTRGLAATQVLGQRLAAVRDGVSGGMQGTMQAQLVGRTLYTSMASGGEAAPADERGMAAGSAAEDGWHFWAQGLGAFSRVDSDGNAQGGHSNTGGGLFGGDRTVAPGVTLGLAGTLLQSTSGGSNETSSYGLSAYGNADLGDGLFVAGNAGYTYDRYDTARTMGFGGLSRTAFGHTTGDELGAGVTAGYRVRVSNLTLEPQAGIQWLRVGRNGFTETGAGALNLVLQDLDATALQSSVGARASGSWKTDGGTVITPTVRASWLHDFRDRALTSQAAFAGTTFAVTGPDTGANALGIGGGLTLQESDNLNLYANYDGTLRRHETDHVFTAGLRLSW</sequence>
<feature type="signal peptide" evidence="1">
    <location>
        <begin position="1"/>
        <end position="30"/>
    </location>
</feature>
<feature type="chain" id="PRO_5030669757" evidence="1">
    <location>
        <begin position="31"/>
        <end position="3564"/>
    </location>
</feature>
<dbReference type="RefSeq" id="WP_184796692.1">
    <property type="nucleotide sequence ID" value="NZ_JACIIZ010000001.1"/>
</dbReference>
<evidence type="ECO:0000313" key="4">
    <source>
        <dbReference type="Proteomes" id="UP000539175"/>
    </source>
</evidence>
<comment type="caution">
    <text evidence="3">The sequence shown here is derived from an EMBL/GenBank/DDBJ whole genome shotgun (WGS) entry which is preliminary data.</text>
</comment>
<reference evidence="3 4" key="1">
    <citation type="submission" date="2020-08" db="EMBL/GenBank/DDBJ databases">
        <title>Genomic Encyclopedia of Type Strains, Phase IV (KMG-IV): sequencing the most valuable type-strain genomes for metagenomic binning, comparative biology and taxonomic classification.</title>
        <authorList>
            <person name="Goeker M."/>
        </authorList>
    </citation>
    <scope>NUCLEOTIDE SEQUENCE [LARGE SCALE GENOMIC DNA]</scope>
    <source>
        <strain evidence="3 4">DSM 22198</strain>
    </source>
</reference>
<dbReference type="InterPro" id="IPR005546">
    <property type="entry name" value="Autotransporte_beta"/>
</dbReference>
<dbReference type="InterPro" id="IPR036709">
    <property type="entry name" value="Autotransporte_beta_dom_sf"/>
</dbReference>
<dbReference type="SMART" id="SM00869">
    <property type="entry name" value="Autotransporter"/>
    <property type="match status" value="1"/>
</dbReference>
<name>A0A7X0AW11_9PROT</name>
<evidence type="ECO:0000313" key="3">
    <source>
        <dbReference type="EMBL" id="MBB6249714.1"/>
    </source>
</evidence>
<keyword evidence="1" id="KW-0732">Signal</keyword>
<dbReference type="PROSITE" id="PS51208">
    <property type="entry name" value="AUTOTRANSPORTER"/>
    <property type="match status" value="1"/>
</dbReference>
<dbReference type="Proteomes" id="UP000539175">
    <property type="component" value="Unassembled WGS sequence"/>
</dbReference>
<organism evidence="3 4">
    <name type="scientific">Nitrospirillum iridis</name>
    <dbReference type="NCBI Taxonomy" id="765888"/>
    <lineage>
        <taxon>Bacteria</taxon>
        <taxon>Pseudomonadati</taxon>
        <taxon>Pseudomonadota</taxon>
        <taxon>Alphaproteobacteria</taxon>
        <taxon>Rhodospirillales</taxon>
        <taxon>Azospirillaceae</taxon>
        <taxon>Nitrospirillum</taxon>
    </lineage>
</organism>
<dbReference type="SUPFAM" id="SSF103515">
    <property type="entry name" value="Autotransporter"/>
    <property type="match status" value="1"/>
</dbReference>
<dbReference type="EMBL" id="JACIIZ010000001">
    <property type="protein sequence ID" value="MBB6249714.1"/>
    <property type="molecule type" value="Genomic_DNA"/>
</dbReference>
<accession>A0A7X0AW11</accession>
<proteinExistence type="predicted"/>
<keyword evidence="4" id="KW-1185">Reference proteome</keyword>